<feature type="binding site" evidence="11">
    <location>
        <position position="309"/>
    </location>
    <ligand>
        <name>Mg(2+)</name>
        <dbReference type="ChEBI" id="CHEBI:18420"/>
    </ligand>
</feature>
<dbReference type="Proteomes" id="UP000179368">
    <property type="component" value="Unassembled WGS sequence"/>
</dbReference>
<organism evidence="14 15">
    <name type="scientific">Candidatus Jorgensenbacteria bacterium GWA1_49_17</name>
    <dbReference type="NCBI Taxonomy" id="1798467"/>
    <lineage>
        <taxon>Bacteria</taxon>
        <taxon>Candidatus Joergenseniibacteriota</taxon>
    </lineage>
</organism>
<dbReference type="Pfam" id="PF03952">
    <property type="entry name" value="Enolase_N"/>
    <property type="match status" value="1"/>
</dbReference>
<dbReference type="EMBL" id="MFKG01000023">
    <property type="protein sequence ID" value="OGG40174.1"/>
    <property type="molecule type" value="Genomic_DNA"/>
</dbReference>
<feature type="binding site" evidence="10">
    <location>
        <position position="385"/>
    </location>
    <ligand>
        <name>substrate</name>
    </ligand>
</feature>
<dbReference type="GO" id="GO:0000015">
    <property type="term" value="C:phosphopyruvate hydratase complex"/>
    <property type="evidence" value="ECO:0007669"/>
    <property type="project" value="InterPro"/>
</dbReference>
<evidence type="ECO:0000259" key="12">
    <source>
        <dbReference type="SMART" id="SM01192"/>
    </source>
</evidence>
<dbReference type="PROSITE" id="PS00164">
    <property type="entry name" value="ENOLASE"/>
    <property type="match status" value="1"/>
</dbReference>
<dbReference type="InterPro" id="IPR020810">
    <property type="entry name" value="Enolase_C"/>
</dbReference>
<evidence type="ECO:0000256" key="1">
    <source>
        <dbReference type="ARBA" id="ARBA00005031"/>
    </source>
</evidence>
<feature type="binding site" evidence="10">
    <location>
        <position position="162"/>
    </location>
    <ligand>
        <name>substrate</name>
    </ligand>
</feature>
<evidence type="ECO:0000313" key="14">
    <source>
        <dbReference type="EMBL" id="OGG40174.1"/>
    </source>
</evidence>
<feature type="binding site" evidence="11">
    <location>
        <position position="240"/>
    </location>
    <ligand>
        <name>Mg(2+)</name>
        <dbReference type="ChEBI" id="CHEBI:18420"/>
    </ligand>
</feature>
<evidence type="ECO:0000256" key="10">
    <source>
        <dbReference type="PIRSR" id="PIRSR001400-2"/>
    </source>
</evidence>
<comment type="pathway">
    <text evidence="1">Carbohydrate degradation; glycolysis; pyruvate from D-glyceraldehyde 3-phosphate: step 4/5.</text>
</comment>
<keyword evidence="8" id="KW-0456">Lyase</keyword>
<proteinExistence type="inferred from homology"/>
<comment type="cofactor">
    <cofactor evidence="11">
        <name>Mg(2+)</name>
        <dbReference type="ChEBI" id="CHEBI:18420"/>
    </cofactor>
    <text evidence="11">Mg(2+) is required for catalysis and for stabilizing the dimer.</text>
</comment>
<dbReference type="InterPro" id="IPR020811">
    <property type="entry name" value="Enolase_N"/>
</dbReference>
<evidence type="ECO:0000256" key="7">
    <source>
        <dbReference type="ARBA" id="ARBA00023152"/>
    </source>
</evidence>
<dbReference type="PANTHER" id="PTHR11902:SF1">
    <property type="entry name" value="ENOLASE"/>
    <property type="match status" value="1"/>
</dbReference>
<dbReference type="SMART" id="SM01193">
    <property type="entry name" value="Enolase_N"/>
    <property type="match status" value="1"/>
</dbReference>
<accession>A0A1F6BTB7</accession>
<evidence type="ECO:0000256" key="9">
    <source>
        <dbReference type="PIRSR" id="PIRSR001400-1"/>
    </source>
</evidence>
<dbReference type="SUPFAM" id="SSF54826">
    <property type="entry name" value="Enolase N-terminal domain-like"/>
    <property type="match status" value="1"/>
</dbReference>
<comment type="caution">
    <text evidence="14">The sequence shown here is derived from an EMBL/GenBank/DDBJ whole genome shotgun (WGS) entry which is preliminary data.</text>
</comment>
<keyword evidence="6 11" id="KW-0460">Magnesium</keyword>
<dbReference type="UniPathway" id="UPA00109">
    <property type="reaction ID" value="UER00187"/>
</dbReference>
<dbReference type="SMART" id="SM01192">
    <property type="entry name" value="Enolase_C"/>
    <property type="match status" value="1"/>
</dbReference>
<dbReference type="InterPro" id="IPR036849">
    <property type="entry name" value="Enolase-like_C_sf"/>
</dbReference>
<sequence length="406" mass="44047">MKIDNVVLKPISDSRGEPTIEVGIKTGGGEFSAQIPSGKSRGSREAAVLPPEKAGETLEFFKKEIIGKDFKNIKDFDGSLIVLDGTPNKAKLGGNLMLGLSLSFARALAYENNFELWQVLKSEFFSASPTGGPASAESEPPRIFSNFIGGGVHAKNNLAIQEFWVVAESKGGAAETCRKLLEFYESVGWVLKEQYGLSELKVGDEKAYSLDFRNNFEPIEVLGREIEKNRLAGEFSLGLDVAASSFYEDGLYVFEGKKLTSGELEGVYSDYFRKVPLLSSIEDPFDERDEAAFVKFSSTWGDEKLVIGDDLTVTDPALIKVAAAGKMVGGVIIKPNQIGTVSETCAAINAAHENGLKCIVSHRSGETADNFLIHFAKAGGAYGVKIGAPAGERLLKFQEFVRLYPR</sequence>
<keyword evidence="7" id="KW-0324">Glycolysis</keyword>
<comment type="similarity">
    <text evidence="2">Belongs to the enolase family.</text>
</comment>
<dbReference type="Pfam" id="PF00113">
    <property type="entry name" value="Enolase_C"/>
    <property type="match status" value="1"/>
</dbReference>
<feature type="binding site" evidence="10">
    <location>
        <position position="153"/>
    </location>
    <ligand>
        <name>substrate</name>
    </ligand>
</feature>
<evidence type="ECO:0000256" key="2">
    <source>
        <dbReference type="ARBA" id="ARBA00009604"/>
    </source>
</evidence>
<feature type="domain" description="Enolase C-terminal TIM barrel" evidence="12">
    <location>
        <begin position="137"/>
        <end position="405"/>
    </location>
</feature>
<feature type="binding site" evidence="11">
    <location>
        <position position="282"/>
    </location>
    <ligand>
        <name>Mg(2+)</name>
        <dbReference type="ChEBI" id="CHEBI:18420"/>
    </ligand>
</feature>
<dbReference type="EC" id="4.2.1.11" evidence="3"/>
<dbReference type="InterPro" id="IPR029017">
    <property type="entry name" value="Enolase-like_N"/>
</dbReference>
<feature type="active site" description="Proton acceptor" evidence="9">
    <location>
        <position position="334"/>
    </location>
</feature>
<evidence type="ECO:0000256" key="4">
    <source>
        <dbReference type="ARBA" id="ARBA00017068"/>
    </source>
</evidence>
<keyword evidence="5" id="KW-0964">Secreted</keyword>
<dbReference type="AlphaFoldDB" id="A0A1F6BTB7"/>
<dbReference type="GO" id="GO:0000287">
    <property type="term" value="F:magnesium ion binding"/>
    <property type="evidence" value="ECO:0007669"/>
    <property type="project" value="InterPro"/>
</dbReference>
<evidence type="ECO:0000313" key="15">
    <source>
        <dbReference type="Proteomes" id="UP000179368"/>
    </source>
</evidence>
<reference evidence="14 15" key="1">
    <citation type="journal article" date="2016" name="Nat. Commun.">
        <title>Thousands of microbial genomes shed light on interconnected biogeochemical processes in an aquifer system.</title>
        <authorList>
            <person name="Anantharaman K."/>
            <person name="Brown C.T."/>
            <person name="Hug L.A."/>
            <person name="Sharon I."/>
            <person name="Castelle C.J."/>
            <person name="Probst A.J."/>
            <person name="Thomas B.C."/>
            <person name="Singh A."/>
            <person name="Wilkins M.J."/>
            <person name="Karaoz U."/>
            <person name="Brodie E.L."/>
            <person name="Williams K.H."/>
            <person name="Hubbard S.S."/>
            <person name="Banfield J.F."/>
        </authorList>
    </citation>
    <scope>NUCLEOTIDE SEQUENCE [LARGE SCALE GENOMIC DNA]</scope>
</reference>
<feature type="binding site" evidence="10">
    <location>
        <position position="282"/>
    </location>
    <ligand>
        <name>substrate</name>
    </ligand>
</feature>
<dbReference type="PIRSF" id="PIRSF001400">
    <property type="entry name" value="Enolase"/>
    <property type="match status" value="1"/>
</dbReference>
<dbReference type="SUPFAM" id="SSF51604">
    <property type="entry name" value="Enolase C-terminal domain-like"/>
    <property type="match status" value="1"/>
</dbReference>
<dbReference type="GO" id="GO:0004634">
    <property type="term" value="F:phosphopyruvate hydratase activity"/>
    <property type="evidence" value="ECO:0007669"/>
    <property type="project" value="UniProtKB-EC"/>
</dbReference>
<dbReference type="Gene3D" id="3.20.20.120">
    <property type="entry name" value="Enolase-like C-terminal domain"/>
    <property type="match status" value="1"/>
</dbReference>
<feature type="binding site" evidence="10">
    <location>
        <position position="309"/>
    </location>
    <ligand>
        <name>substrate</name>
    </ligand>
</feature>
<name>A0A1F6BTB7_9BACT</name>
<protein>
    <recommendedName>
        <fullName evidence="4">Enolase</fullName>
        <ecNumber evidence="3">4.2.1.11</ecNumber>
    </recommendedName>
</protein>
<dbReference type="InterPro" id="IPR020809">
    <property type="entry name" value="Enolase_CS"/>
</dbReference>
<feature type="active site" description="Proton donor" evidence="9">
    <location>
        <position position="205"/>
    </location>
</feature>
<evidence type="ECO:0000256" key="11">
    <source>
        <dbReference type="PIRSR" id="PIRSR001400-3"/>
    </source>
</evidence>
<gene>
    <name evidence="14" type="ORF">A2116_00015</name>
</gene>
<evidence type="ECO:0000256" key="3">
    <source>
        <dbReference type="ARBA" id="ARBA00012058"/>
    </source>
</evidence>
<evidence type="ECO:0000256" key="6">
    <source>
        <dbReference type="ARBA" id="ARBA00022842"/>
    </source>
</evidence>
<evidence type="ECO:0000256" key="8">
    <source>
        <dbReference type="ARBA" id="ARBA00023239"/>
    </source>
</evidence>
<evidence type="ECO:0000259" key="13">
    <source>
        <dbReference type="SMART" id="SM01193"/>
    </source>
</evidence>
<dbReference type="PANTHER" id="PTHR11902">
    <property type="entry name" value="ENOLASE"/>
    <property type="match status" value="1"/>
</dbReference>
<dbReference type="PRINTS" id="PR00148">
    <property type="entry name" value="ENOLASE"/>
</dbReference>
<dbReference type="InterPro" id="IPR000941">
    <property type="entry name" value="Enolase"/>
</dbReference>
<keyword evidence="11" id="KW-0479">Metal-binding</keyword>
<evidence type="ECO:0000256" key="5">
    <source>
        <dbReference type="ARBA" id="ARBA00022525"/>
    </source>
</evidence>
<dbReference type="Gene3D" id="3.30.390.10">
    <property type="entry name" value="Enolase-like, N-terminal domain"/>
    <property type="match status" value="1"/>
</dbReference>
<dbReference type="GO" id="GO:0006096">
    <property type="term" value="P:glycolytic process"/>
    <property type="evidence" value="ECO:0007669"/>
    <property type="project" value="UniProtKB-UniPathway"/>
</dbReference>
<feature type="binding site" evidence="10">
    <location>
        <begin position="361"/>
        <end position="364"/>
    </location>
    <ligand>
        <name>substrate</name>
    </ligand>
</feature>
<feature type="domain" description="Enolase N-terminal" evidence="13">
    <location>
        <begin position="3"/>
        <end position="120"/>
    </location>
</feature>